<dbReference type="Proteomes" id="UP000323317">
    <property type="component" value="Unassembled WGS sequence"/>
</dbReference>
<evidence type="ECO:0000313" key="3">
    <source>
        <dbReference type="Proteomes" id="UP000323317"/>
    </source>
</evidence>
<evidence type="ECO:0000313" key="2">
    <source>
        <dbReference type="EMBL" id="TYR73335.1"/>
    </source>
</evidence>
<sequence length="181" mass="21081">MIELQYFTEEDFEQLIGWFGCKKEYIQWGGGGFGYPLTRENLYSHIDKANQENSEKLIYKVVEKSSGKAVGHISLESIDTKNNSARVCRVLVGDNSMRGKGVGETMMKEILMVAFEELNLHRVSLGVYDFNHSAIKCYEKAGFQKEGLKRDVQRYEDEYWNLWEMSILEDEWKKKVDILLE</sequence>
<dbReference type="PROSITE" id="PS51186">
    <property type="entry name" value="GNAT"/>
    <property type="match status" value="1"/>
</dbReference>
<name>A0A5D4K9A1_9BACI</name>
<dbReference type="InterPro" id="IPR000182">
    <property type="entry name" value="GNAT_dom"/>
</dbReference>
<dbReference type="PANTHER" id="PTHR43415">
    <property type="entry name" value="SPERMIDINE N(1)-ACETYLTRANSFERASE"/>
    <property type="match status" value="1"/>
</dbReference>
<dbReference type="SUPFAM" id="SSF55729">
    <property type="entry name" value="Acyl-CoA N-acyltransferases (Nat)"/>
    <property type="match status" value="1"/>
</dbReference>
<dbReference type="AlphaFoldDB" id="A0A5D4K9A1"/>
<dbReference type="GO" id="GO:0016747">
    <property type="term" value="F:acyltransferase activity, transferring groups other than amino-acyl groups"/>
    <property type="evidence" value="ECO:0007669"/>
    <property type="project" value="InterPro"/>
</dbReference>
<dbReference type="PANTHER" id="PTHR43415:SF5">
    <property type="entry name" value="ACETYLTRANSFERASE"/>
    <property type="match status" value="1"/>
</dbReference>
<dbReference type="CDD" id="cd04301">
    <property type="entry name" value="NAT_SF"/>
    <property type="match status" value="1"/>
</dbReference>
<evidence type="ECO:0000259" key="1">
    <source>
        <dbReference type="PROSITE" id="PS51186"/>
    </source>
</evidence>
<gene>
    <name evidence="2" type="ORF">FZC79_18965</name>
</gene>
<proteinExistence type="predicted"/>
<feature type="domain" description="N-acetyltransferase" evidence="1">
    <location>
        <begin position="2"/>
        <end position="170"/>
    </location>
</feature>
<dbReference type="RefSeq" id="WP_148948336.1">
    <property type="nucleotide sequence ID" value="NZ_VTEH01000019.1"/>
</dbReference>
<accession>A0A5D4K9A1</accession>
<dbReference type="Gene3D" id="3.40.630.30">
    <property type="match status" value="1"/>
</dbReference>
<dbReference type="InterPro" id="IPR016181">
    <property type="entry name" value="Acyl_CoA_acyltransferase"/>
</dbReference>
<protein>
    <submittedName>
        <fullName evidence="2">GNAT family N-acetyltransferase</fullName>
    </submittedName>
</protein>
<reference evidence="2 3" key="1">
    <citation type="submission" date="2019-08" db="EMBL/GenBank/DDBJ databases">
        <title>Bacillus genomes from the desert of Cuatro Cienegas, Coahuila.</title>
        <authorList>
            <person name="Olmedo-Alvarez G."/>
        </authorList>
    </citation>
    <scope>NUCLEOTIDE SEQUENCE [LARGE SCALE GENOMIC DNA]</scope>
    <source>
        <strain evidence="2 3">CH40_1T</strain>
    </source>
</reference>
<comment type="caution">
    <text evidence="2">The sequence shown here is derived from an EMBL/GenBank/DDBJ whole genome shotgun (WGS) entry which is preliminary data.</text>
</comment>
<dbReference type="Pfam" id="PF13302">
    <property type="entry name" value="Acetyltransf_3"/>
    <property type="match status" value="1"/>
</dbReference>
<keyword evidence="2" id="KW-0808">Transferase</keyword>
<organism evidence="2 3">
    <name type="scientific">Rossellomorea vietnamensis</name>
    <dbReference type="NCBI Taxonomy" id="218284"/>
    <lineage>
        <taxon>Bacteria</taxon>
        <taxon>Bacillati</taxon>
        <taxon>Bacillota</taxon>
        <taxon>Bacilli</taxon>
        <taxon>Bacillales</taxon>
        <taxon>Bacillaceae</taxon>
        <taxon>Rossellomorea</taxon>
    </lineage>
</organism>
<dbReference type="EMBL" id="VTEH01000019">
    <property type="protein sequence ID" value="TYR73335.1"/>
    <property type="molecule type" value="Genomic_DNA"/>
</dbReference>